<dbReference type="PANTHER" id="PTHR11067:SF9">
    <property type="entry name" value="INOSINE TRIPHOSPHATE PYROPHOSPHATASE"/>
    <property type="match status" value="1"/>
</dbReference>
<evidence type="ECO:0000256" key="1">
    <source>
        <dbReference type="ARBA" id="ARBA00008023"/>
    </source>
</evidence>
<comment type="function">
    <text evidence="7">Pyrophosphatase that catalyzes the hydrolysis of nucleoside triphosphates to their monophosphate derivatives, with a high preference for the non-canonical purine nucleotides XTP (xanthosine triphosphate), dITP (deoxyinosine triphosphate) and ITP. Seems to function as a house-cleaning enzyme that removes non-canonical purine nucleotides from the nucleotide pool, thus preventing their incorporation into DNA/RNA and avoiding chromosomal lesions.</text>
</comment>
<reference evidence="9 10" key="1">
    <citation type="submission" date="2017-06" db="EMBL/GenBank/DDBJ databases">
        <authorList>
            <person name="Varghese N."/>
            <person name="Submissions S."/>
        </authorList>
    </citation>
    <scope>NUCLEOTIDE SEQUENCE [LARGE SCALE GENOMIC DNA]</scope>
    <source>
        <strain evidence="9 10">DSM 19840</strain>
    </source>
</reference>
<sequence length="202" mass="22433">MVPQIIAMKLVFATHNPNKLIELQKLVPPSLELISLETLGCHEAIPETENTLEGNARLKANYITNTYQLPCFADDTGLLVTSLNGEPGVLSARYAGPENNAQANMSKLLTKLEGSKDRSAYFKTVIALNLNGETHIFEGKVDGEITMSQYGEQGFGYDPIFKPTGYDQTFAQLPLFEKNKISHRGRAFQKLIAYLKHTNVTR</sequence>
<dbReference type="Pfam" id="PF01725">
    <property type="entry name" value="Ham1p_like"/>
    <property type="match status" value="1"/>
</dbReference>
<feature type="binding site" evidence="7">
    <location>
        <position position="178"/>
    </location>
    <ligand>
        <name>substrate</name>
    </ligand>
</feature>
<evidence type="ECO:0000256" key="3">
    <source>
        <dbReference type="ARBA" id="ARBA00022741"/>
    </source>
</evidence>
<keyword evidence="6 7" id="KW-0546">Nucleotide metabolism</keyword>
<comment type="catalytic activity">
    <reaction evidence="7">
        <text>XTP + H2O = XMP + diphosphate + H(+)</text>
        <dbReference type="Rhea" id="RHEA:28610"/>
        <dbReference type="ChEBI" id="CHEBI:15377"/>
        <dbReference type="ChEBI" id="CHEBI:15378"/>
        <dbReference type="ChEBI" id="CHEBI:33019"/>
        <dbReference type="ChEBI" id="CHEBI:57464"/>
        <dbReference type="ChEBI" id="CHEBI:61314"/>
        <dbReference type="EC" id="3.6.1.66"/>
    </reaction>
</comment>
<dbReference type="HAMAP" id="MF_01405">
    <property type="entry name" value="Non_canon_purine_NTPase"/>
    <property type="match status" value="1"/>
</dbReference>
<feature type="binding site" evidence="7">
    <location>
        <begin position="155"/>
        <end position="158"/>
    </location>
    <ligand>
        <name>substrate</name>
    </ligand>
</feature>
<evidence type="ECO:0000256" key="4">
    <source>
        <dbReference type="ARBA" id="ARBA00022801"/>
    </source>
</evidence>
<dbReference type="EMBL" id="FZNV01000002">
    <property type="protein sequence ID" value="SNR43469.1"/>
    <property type="molecule type" value="Genomic_DNA"/>
</dbReference>
<evidence type="ECO:0000256" key="5">
    <source>
        <dbReference type="ARBA" id="ARBA00022842"/>
    </source>
</evidence>
<dbReference type="InterPro" id="IPR002637">
    <property type="entry name" value="RdgB/HAM1"/>
</dbReference>
<feature type="binding site" evidence="7">
    <location>
        <position position="76"/>
    </location>
    <ligand>
        <name>substrate</name>
    </ligand>
</feature>
<name>A0ABY1SFW5_9FLAO</name>
<dbReference type="NCBIfam" id="NF011398">
    <property type="entry name" value="PRK14823.1"/>
    <property type="match status" value="1"/>
</dbReference>
<organism evidence="9 10">
    <name type="scientific">Maribacter sedimenticola</name>
    <dbReference type="NCBI Taxonomy" id="228956"/>
    <lineage>
        <taxon>Bacteria</taxon>
        <taxon>Pseudomonadati</taxon>
        <taxon>Bacteroidota</taxon>
        <taxon>Flavobacteriia</taxon>
        <taxon>Flavobacteriales</taxon>
        <taxon>Flavobacteriaceae</taxon>
        <taxon>Maribacter</taxon>
    </lineage>
</organism>
<dbReference type="InterPro" id="IPR029001">
    <property type="entry name" value="ITPase-like_fam"/>
</dbReference>
<proteinExistence type="inferred from homology"/>
<evidence type="ECO:0000313" key="10">
    <source>
        <dbReference type="Proteomes" id="UP000198337"/>
    </source>
</evidence>
<keyword evidence="3 7" id="KW-0547">Nucleotide-binding</keyword>
<feature type="binding site" evidence="7">
    <location>
        <begin position="14"/>
        <end position="19"/>
    </location>
    <ligand>
        <name>substrate</name>
    </ligand>
</feature>
<comment type="catalytic activity">
    <reaction evidence="7">
        <text>dITP + H2O = dIMP + diphosphate + H(+)</text>
        <dbReference type="Rhea" id="RHEA:28342"/>
        <dbReference type="ChEBI" id="CHEBI:15377"/>
        <dbReference type="ChEBI" id="CHEBI:15378"/>
        <dbReference type="ChEBI" id="CHEBI:33019"/>
        <dbReference type="ChEBI" id="CHEBI:61194"/>
        <dbReference type="ChEBI" id="CHEBI:61382"/>
        <dbReference type="EC" id="3.6.1.66"/>
    </reaction>
</comment>
<keyword evidence="5 7" id="KW-0460">Magnesium</keyword>
<feature type="binding site" evidence="7">
    <location>
        <position position="75"/>
    </location>
    <ligand>
        <name>Mg(2+)</name>
        <dbReference type="ChEBI" id="CHEBI:18420"/>
    </ligand>
</feature>
<dbReference type="EC" id="3.6.1.66" evidence="7"/>
<dbReference type="Gene3D" id="3.90.950.10">
    <property type="match status" value="1"/>
</dbReference>
<evidence type="ECO:0000256" key="8">
    <source>
        <dbReference type="RuleBase" id="RU003781"/>
    </source>
</evidence>
<comment type="catalytic activity">
    <reaction evidence="7">
        <text>ITP + H2O = IMP + diphosphate + H(+)</text>
        <dbReference type="Rhea" id="RHEA:29399"/>
        <dbReference type="ChEBI" id="CHEBI:15377"/>
        <dbReference type="ChEBI" id="CHEBI:15378"/>
        <dbReference type="ChEBI" id="CHEBI:33019"/>
        <dbReference type="ChEBI" id="CHEBI:58053"/>
        <dbReference type="ChEBI" id="CHEBI:61402"/>
        <dbReference type="EC" id="3.6.1.66"/>
    </reaction>
</comment>
<keyword evidence="2 7" id="KW-0479">Metal-binding</keyword>
<dbReference type="SUPFAM" id="SSF52972">
    <property type="entry name" value="ITPase-like"/>
    <property type="match status" value="1"/>
</dbReference>
<evidence type="ECO:0000256" key="7">
    <source>
        <dbReference type="HAMAP-Rule" id="MF_01405"/>
    </source>
</evidence>
<keyword evidence="4 7" id="KW-0378">Hydrolase</keyword>
<keyword evidence="10" id="KW-1185">Reference proteome</keyword>
<protein>
    <recommendedName>
        <fullName evidence="7">dITP/XTP pyrophosphatase</fullName>
        <ecNumber evidence="7">3.6.1.66</ecNumber>
    </recommendedName>
    <alternativeName>
        <fullName evidence="7">Non-canonical purine NTP pyrophosphatase</fullName>
    </alternativeName>
    <alternativeName>
        <fullName evidence="7">Non-standard purine NTP pyrophosphatase</fullName>
    </alternativeName>
    <alternativeName>
        <fullName evidence="7">Nucleoside-triphosphate diphosphatase</fullName>
    </alternativeName>
    <alternativeName>
        <fullName evidence="7">Nucleoside-triphosphate pyrophosphatase</fullName>
        <shortName evidence="7">NTPase</shortName>
    </alternativeName>
</protein>
<dbReference type="Proteomes" id="UP000198337">
    <property type="component" value="Unassembled WGS sequence"/>
</dbReference>
<feature type="binding site" evidence="7">
    <location>
        <begin position="183"/>
        <end position="184"/>
    </location>
    <ligand>
        <name>substrate</name>
    </ligand>
</feature>
<evidence type="ECO:0000256" key="2">
    <source>
        <dbReference type="ARBA" id="ARBA00022723"/>
    </source>
</evidence>
<evidence type="ECO:0000313" key="9">
    <source>
        <dbReference type="EMBL" id="SNR43469.1"/>
    </source>
</evidence>
<comment type="cofactor">
    <cofactor evidence="7">
        <name>Mg(2+)</name>
        <dbReference type="ChEBI" id="CHEBI:18420"/>
    </cofactor>
    <text evidence="7">Binds 1 Mg(2+) ion per subunit.</text>
</comment>
<dbReference type="NCBIfam" id="TIGR00042">
    <property type="entry name" value="RdgB/HAM1 family non-canonical purine NTP pyrophosphatase"/>
    <property type="match status" value="1"/>
</dbReference>
<comment type="caution">
    <text evidence="9">The sequence shown here is derived from an EMBL/GenBank/DDBJ whole genome shotgun (WGS) entry which is preliminary data.</text>
</comment>
<accession>A0ABY1SFW5</accession>
<evidence type="ECO:0000256" key="6">
    <source>
        <dbReference type="ARBA" id="ARBA00023080"/>
    </source>
</evidence>
<dbReference type="CDD" id="cd00515">
    <property type="entry name" value="HAM1"/>
    <property type="match status" value="1"/>
</dbReference>
<comment type="subunit">
    <text evidence="7">Homodimer.</text>
</comment>
<dbReference type="PANTHER" id="PTHR11067">
    <property type="entry name" value="INOSINE TRIPHOSPHATE PYROPHOSPHATASE/HAM1 PROTEIN"/>
    <property type="match status" value="1"/>
</dbReference>
<comment type="caution">
    <text evidence="7">Lacks conserved residue(s) required for the propagation of feature annotation.</text>
</comment>
<dbReference type="InterPro" id="IPR020922">
    <property type="entry name" value="dITP/XTP_pyrophosphatase"/>
</dbReference>
<comment type="similarity">
    <text evidence="1 7 8">Belongs to the HAM1 NTPase family.</text>
</comment>
<gene>
    <name evidence="9" type="ORF">SAMN04488009_1685</name>
</gene>
<feature type="active site" description="Proton acceptor" evidence="7">
    <location>
        <position position="75"/>
    </location>
</feature>